<accession>A0AAQ3SDQ4</accession>
<keyword evidence="7" id="KW-1185">Reference proteome</keyword>
<dbReference type="Pfam" id="PF03223">
    <property type="entry name" value="V-ATPase_C"/>
    <property type="match status" value="1"/>
</dbReference>
<evidence type="ECO:0000256" key="2">
    <source>
        <dbReference type="ARBA" id="ARBA00022448"/>
    </source>
</evidence>
<proteinExistence type="inferred from homology"/>
<gene>
    <name evidence="6" type="ORF">V8G54_003355</name>
</gene>
<dbReference type="GO" id="GO:0033180">
    <property type="term" value="C:proton-transporting V-type ATPase, V1 domain"/>
    <property type="evidence" value="ECO:0007669"/>
    <property type="project" value="InterPro"/>
</dbReference>
<protein>
    <recommendedName>
        <fullName evidence="5">V-type proton ATPase subunit C</fullName>
    </recommendedName>
</protein>
<dbReference type="GO" id="GO:0046961">
    <property type="term" value="F:proton-transporting ATPase activity, rotational mechanism"/>
    <property type="evidence" value="ECO:0007669"/>
    <property type="project" value="InterPro"/>
</dbReference>
<evidence type="ECO:0000313" key="7">
    <source>
        <dbReference type="Proteomes" id="UP001374535"/>
    </source>
</evidence>
<keyword evidence="3 5" id="KW-0375">Hydrogen ion transport</keyword>
<comment type="similarity">
    <text evidence="1 5">Belongs to the V-ATPase C subunit family.</text>
</comment>
<dbReference type="SUPFAM" id="SSF118203">
    <property type="entry name" value="Vacuolar ATP synthase subunit C"/>
    <property type="match status" value="1"/>
</dbReference>
<dbReference type="InterPro" id="IPR004907">
    <property type="entry name" value="ATPase_V1-cplx_csu"/>
</dbReference>
<dbReference type="EMBL" id="CP144700">
    <property type="protein sequence ID" value="WVZ24811.1"/>
    <property type="molecule type" value="Genomic_DNA"/>
</dbReference>
<evidence type="ECO:0000256" key="5">
    <source>
        <dbReference type="RuleBase" id="RU364010"/>
    </source>
</evidence>
<comment type="subunit">
    <text evidence="5">V-ATPase is a heteromultimeric enzyme composed of a peripheral catalytic V1 complex (components A to H) attached to an integral membrane V0 proton pore complex.</text>
</comment>
<dbReference type="Proteomes" id="UP001374535">
    <property type="component" value="Chromosome 1"/>
</dbReference>
<keyword evidence="2 5" id="KW-0813">Transport</keyword>
<evidence type="ECO:0000256" key="4">
    <source>
        <dbReference type="ARBA" id="ARBA00023065"/>
    </source>
</evidence>
<evidence type="ECO:0000313" key="6">
    <source>
        <dbReference type="EMBL" id="WVZ24811.1"/>
    </source>
</evidence>
<reference evidence="6 7" key="1">
    <citation type="journal article" date="2023" name="Life. Sci Alliance">
        <title>Evolutionary insights into 3D genome organization and epigenetic landscape of Vigna mungo.</title>
        <authorList>
            <person name="Junaid A."/>
            <person name="Singh B."/>
            <person name="Bhatia S."/>
        </authorList>
    </citation>
    <scope>NUCLEOTIDE SEQUENCE [LARGE SCALE GENOMIC DNA]</scope>
    <source>
        <strain evidence="6">Urdbean</strain>
    </source>
</reference>
<evidence type="ECO:0000256" key="3">
    <source>
        <dbReference type="ARBA" id="ARBA00022781"/>
    </source>
</evidence>
<evidence type="ECO:0000256" key="1">
    <source>
        <dbReference type="ARBA" id="ARBA00006138"/>
    </source>
</evidence>
<sequence length="355" mass="39791">MRFPSTRLADHELFRDSDIADTGEIVHYALLAGSIMYDTMCSRLNVVHDIRVVRRSMINPQNDHSEVLSLVGDAITVKPDDPLGCRAFPVGSSECLQCRDEISKEACFEDSMRRRGALLQFNIPKFNIPNLRVGTLDSLLSLSDDLTKITCQSAETLFYSDLAFRFPQLLHLISSLTSQVSEMKAMMTLLLQNHQGSLPSQLAVFQRSSVSDQGSVPNNGSFMISPSTFLHSNLNILLNKDIDIRNLPNSTSLVVSCAEYDKDSMNWRNVVKKIQSLGPGFKVEKCQIGIHMRRIRQHRRSNPWISGGFEKTPAISDGSRRPPLFPAVLVDPRYFRRTQKTPAISGGLKRLPVLT</sequence>
<keyword evidence="4 5" id="KW-0406">Ion transport</keyword>
<dbReference type="AlphaFoldDB" id="A0AAQ3SDQ4"/>
<dbReference type="InterPro" id="IPR036132">
    <property type="entry name" value="Vac_ATP_synth_c_sf"/>
</dbReference>
<comment type="function">
    <text evidence="5">Subunit of the V1 complex of vacuolar(H+)-ATPase (V-ATPase), a multisubunit enzyme composed of a peripheral complex (V1) that hydrolyzes ATP and a membrane integral complex (V0) that translocates protons. V-ATPase is responsible for acidifying and maintaining the pH of intracellular compartments and in some cell types, is targeted to the plasma membrane, where it is responsible for acidifying the extracellular environment. Subunit C is necessary for the assembly of the catalytic sector of the enzyme and is likely to have a specific function in its catalytic activity.</text>
</comment>
<name>A0AAQ3SDQ4_VIGMU</name>
<organism evidence="6 7">
    <name type="scientific">Vigna mungo</name>
    <name type="common">Black gram</name>
    <name type="synonym">Phaseolus mungo</name>
    <dbReference type="NCBI Taxonomy" id="3915"/>
    <lineage>
        <taxon>Eukaryota</taxon>
        <taxon>Viridiplantae</taxon>
        <taxon>Streptophyta</taxon>
        <taxon>Embryophyta</taxon>
        <taxon>Tracheophyta</taxon>
        <taxon>Spermatophyta</taxon>
        <taxon>Magnoliopsida</taxon>
        <taxon>eudicotyledons</taxon>
        <taxon>Gunneridae</taxon>
        <taxon>Pentapetalae</taxon>
        <taxon>rosids</taxon>
        <taxon>fabids</taxon>
        <taxon>Fabales</taxon>
        <taxon>Fabaceae</taxon>
        <taxon>Papilionoideae</taxon>
        <taxon>50 kb inversion clade</taxon>
        <taxon>NPAAA clade</taxon>
        <taxon>indigoferoid/millettioid clade</taxon>
        <taxon>Phaseoleae</taxon>
        <taxon>Vigna</taxon>
    </lineage>
</organism>